<dbReference type="InterPro" id="IPR036457">
    <property type="entry name" value="PPM-type-like_dom_sf"/>
</dbReference>
<keyword evidence="1" id="KW-0904">Protein phosphatase</keyword>
<dbReference type="EC" id="3.1.3.16" evidence="1"/>
<dbReference type="SUPFAM" id="SSF81606">
    <property type="entry name" value="PP2C-like"/>
    <property type="match status" value="1"/>
</dbReference>
<gene>
    <name evidence="2" type="primary">103491861</name>
</gene>
<proteinExistence type="inferred from homology"/>
<comment type="cofactor">
    <cofactor evidence="1">
        <name>Mg(2+)</name>
        <dbReference type="ChEBI" id="CHEBI:18420"/>
    </cofactor>
</comment>
<keyword evidence="1" id="KW-0479">Metal-binding</keyword>
<dbReference type="GO" id="GO:0046872">
    <property type="term" value="F:metal ion binding"/>
    <property type="evidence" value="ECO:0007669"/>
    <property type="project" value="UniProtKB-UniRule"/>
</dbReference>
<dbReference type="EnsemblPlants" id="MELO3C014772.2.1">
    <property type="protein sequence ID" value="MELO3C014772.2.1"/>
    <property type="gene ID" value="MELO3C014772.2"/>
</dbReference>
<dbReference type="GO" id="GO:0009507">
    <property type="term" value="C:chloroplast"/>
    <property type="evidence" value="ECO:0007669"/>
    <property type="project" value="TreeGrafter"/>
</dbReference>
<name>A0A1S4DXV1_CUCME</name>
<dbReference type="PANTHER" id="PTHR12320">
    <property type="entry name" value="PROTEIN PHOSPHATASE 2C"/>
    <property type="match status" value="1"/>
</dbReference>
<evidence type="ECO:0000313" key="2">
    <source>
        <dbReference type="EnsemblPlants" id="MELO3C014772.2.1"/>
    </source>
</evidence>
<keyword evidence="1" id="KW-0464">Manganese</keyword>
<dbReference type="InterPro" id="IPR039123">
    <property type="entry name" value="PPTC7"/>
</dbReference>
<sequence length="131" mass="14717">MTPATVFPLRRLFVCVRIIAMMERDGILKIANVGDYGMLIIAHVGDCGLKIIRKSQIIFSTSPQEHFFDCPYQLSSERVGQTFLDATVVMKNGGTTVRRGRHALSRKAEQTDPTNDIRIELGEARLTLMLH</sequence>
<dbReference type="Gramene" id="MELO3C014772.2.1">
    <property type="protein sequence ID" value="MELO3C014772.2.1"/>
    <property type="gene ID" value="MELO3C014772.2"/>
</dbReference>
<comment type="catalytic activity">
    <reaction evidence="1">
        <text>O-phospho-L-threonyl-[protein] + H2O = L-threonyl-[protein] + phosphate</text>
        <dbReference type="Rhea" id="RHEA:47004"/>
        <dbReference type="Rhea" id="RHEA-COMP:11060"/>
        <dbReference type="Rhea" id="RHEA-COMP:11605"/>
        <dbReference type="ChEBI" id="CHEBI:15377"/>
        <dbReference type="ChEBI" id="CHEBI:30013"/>
        <dbReference type="ChEBI" id="CHEBI:43474"/>
        <dbReference type="ChEBI" id="CHEBI:61977"/>
        <dbReference type="EC" id="3.1.3.16"/>
    </reaction>
</comment>
<comment type="cofactor">
    <cofactor evidence="1">
        <name>Mn(2+)</name>
        <dbReference type="ChEBI" id="CHEBI:29035"/>
    </cofactor>
</comment>
<protein>
    <recommendedName>
        <fullName evidence="1">Protein phosphatase</fullName>
        <ecNumber evidence="1">3.1.3.16</ecNumber>
    </recommendedName>
</protein>
<organism evidence="2">
    <name type="scientific">Cucumis melo</name>
    <name type="common">Muskmelon</name>
    <dbReference type="NCBI Taxonomy" id="3656"/>
    <lineage>
        <taxon>Eukaryota</taxon>
        <taxon>Viridiplantae</taxon>
        <taxon>Streptophyta</taxon>
        <taxon>Embryophyta</taxon>
        <taxon>Tracheophyta</taxon>
        <taxon>Spermatophyta</taxon>
        <taxon>Magnoliopsida</taxon>
        <taxon>eudicotyledons</taxon>
        <taxon>Gunneridae</taxon>
        <taxon>Pentapetalae</taxon>
        <taxon>rosids</taxon>
        <taxon>fabids</taxon>
        <taxon>Cucurbitales</taxon>
        <taxon>Cucurbitaceae</taxon>
        <taxon>Benincaseae</taxon>
        <taxon>Cucumis</taxon>
    </lineage>
</organism>
<dbReference type="AlphaFoldDB" id="A0A1S4DXV1"/>
<dbReference type="PANTHER" id="PTHR12320:SF60">
    <property type="entry name" value="PROTEIN PHOSPHATASE 2C 26-RELATED"/>
    <property type="match status" value="1"/>
</dbReference>
<comment type="similarity">
    <text evidence="1">Belongs to the PP2C family.</text>
</comment>
<dbReference type="GO" id="GO:0004722">
    <property type="term" value="F:protein serine/threonine phosphatase activity"/>
    <property type="evidence" value="ECO:0007669"/>
    <property type="project" value="UniProtKB-EC"/>
</dbReference>
<reference evidence="2" key="1">
    <citation type="submission" date="2023-03" db="UniProtKB">
        <authorList>
            <consortium name="EnsemblPlants"/>
        </authorList>
    </citation>
    <scope>IDENTIFICATION</scope>
</reference>
<evidence type="ECO:0000256" key="1">
    <source>
        <dbReference type="RuleBase" id="RU366020"/>
    </source>
</evidence>
<keyword evidence="1" id="KW-0460">Magnesium</keyword>
<keyword evidence="1" id="KW-0378">Hydrolase</keyword>
<comment type="catalytic activity">
    <reaction evidence="1">
        <text>O-phospho-L-seryl-[protein] + H2O = L-seryl-[protein] + phosphate</text>
        <dbReference type="Rhea" id="RHEA:20629"/>
        <dbReference type="Rhea" id="RHEA-COMP:9863"/>
        <dbReference type="Rhea" id="RHEA-COMP:11604"/>
        <dbReference type="ChEBI" id="CHEBI:15377"/>
        <dbReference type="ChEBI" id="CHEBI:29999"/>
        <dbReference type="ChEBI" id="CHEBI:43474"/>
        <dbReference type="ChEBI" id="CHEBI:83421"/>
        <dbReference type="EC" id="3.1.3.16"/>
    </reaction>
</comment>
<accession>A0A1S4DXV1</accession>